<name>A0ABV1K4C9_9PSEU</name>
<evidence type="ECO:0000313" key="4">
    <source>
        <dbReference type="Proteomes" id="UP001494902"/>
    </source>
</evidence>
<feature type="compositionally biased region" description="Polar residues" evidence="1">
    <location>
        <begin position="416"/>
        <end position="426"/>
    </location>
</feature>
<dbReference type="Proteomes" id="UP001494902">
    <property type="component" value="Unassembled WGS sequence"/>
</dbReference>
<dbReference type="EMBL" id="JBEDNQ010000001">
    <property type="protein sequence ID" value="MEQ3549311.1"/>
    <property type="molecule type" value="Genomic_DNA"/>
</dbReference>
<feature type="domain" description="DUF222" evidence="2">
    <location>
        <begin position="77"/>
        <end position="289"/>
    </location>
</feature>
<evidence type="ECO:0000256" key="1">
    <source>
        <dbReference type="SAM" id="MobiDB-lite"/>
    </source>
</evidence>
<evidence type="ECO:0000313" key="3">
    <source>
        <dbReference type="EMBL" id="MEQ3549311.1"/>
    </source>
</evidence>
<gene>
    <name evidence="3" type="ORF">WIS52_02405</name>
</gene>
<organism evidence="3 4">
    <name type="scientific">Pseudonocardia nematodicida</name>
    <dbReference type="NCBI Taxonomy" id="1206997"/>
    <lineage>
        <taxon>Bacteria</taxon>
        <taxon>Bacillati</taxon>
        <taxon>Actinomycetota</taxon>
        <taxon>Actinomycetes</taxon>
        <taxon>Pseudonocardiales</taxon>
        <taxon>Pseudonocardiaceae</taxon>
        <taxon>Pseudonocardia</taxon>
    </lineage>
</organism>
<dbReference type="Pfam" id="PF02720">
    <property type="entry name" value="DUF222"/>
    <property type="match status" value="1"/>
</dbReference>
<dbReference type="InterPro" id="IPR003870">
    <property type="entry name" value="DUF222"/>
</dbReference>
<sequence length="433" mass="47707">MTALLEPPIPGYDLDDEELPAFSDAELDLVFVEAAVDRLLASAGAGRTDPERIDRIRRLKTQLNRLDAALHDTAHDFARAHVAARIDAAGAQAAETIDPEKLERSIAAQIALACRTSPHHGRTRIRVARDLHNGFDHLRALFLAGELDADKITAIVTAADTLTPDQRAELDRRLAEHDLTRLGIGRLRDLTRRLVAEIAPADFAKRCEAAKKTRRVTVRPAADGMAFLTAHLPVEQAVGCLAALDKAHRDLSASPEPLTRTRGQVMADTLVERLTGKTHATDIDLHVQVMIPVEALIDPESPLPAEIPGYGPVPADLLATNKGRTTLRRLITRQGVVIGGDTRQRRFTRFLDELIRARTRNRCTEAYCDAPIRHIDHITRAADHGTTTLDQGRGTCEFHNYLREQPGWKVEHTPDGVQTTTPTGHTYPNAPPR</sequence>
<protein>
    <submittedName>
        <fullName evidence="3">DUF222 domain-containing protein</fullName>
    </submittedName>
</protein>
<accession>A0ABV1K4C9</accession>
<feature type="region of interest" description="Disordered" evidence="1">
    <location>
        <begin position="409"/>
        <end position="433"/>
    </location>
</feature>
<proteinExistence type="predicted"/>
<evidence type="ECO:0000259" key="2">
    <source>
        <dbReference type="Pfam" id="PF02720"/>
    </source>
</evidence>
<dbReference type="RefSeq" id="WP_349296394.1">
    <property type="nucleotide sequence ID" value="NZ_JBEDNQ010000001.1"/>
</dbReference>
<comment type="caution">
    <text evidence="3">The sequence shown here is derived from an EMBL/GenBank/DDBJ whole genome shotgun (WGS) entry which is preliminary data.</text>
</comment>
<reference evidence="3 4" key="1">
    <citation type="submission" date="2024-03" db="EMBL/GenBank/DDBJ databases">
        <title>Draft genome sequence of Pseudonocardia nematodicida JCM 31783.</title>
        <authorList>
            <person name="Butdee W."/>
            <person name="Duangmal K."/>
        </authorList>
    </citation>
    <scope>NUCLEOTIDE SEQUENCE [LARGE SCALE GENOMIC DNA]</scope>
    <source>
        <strain evidence="3 4">JCM 31783</strain>
    </source>
</reference>
<keyword evidence="4" id="KW-1185">Reference proteome</keyword>